<accession>A0A2X1UUG7</accession>
<dbReference type="InterPro" id="IPR014729">
    <property type="entry name" value="Rossmann-like_a/b/a_fold"/>
</dbReference>
<reference evidence="1 2" key="1">
    <citation type="submission" date="2018-06" db="EMBL/GenBank/DDBJ databases">
        <authorList>
            <consortium name="Pathogen Informatics"/>
            <person name="Doyle S."/>
        </authorList>
    </citation>
    <scope>NUCLEOTIDE SEQUENCE [LARGE SCALE GENOMIC DNA]</scope>
    <source>
        <strain evidence="1 2">NCTC11009</strain>
    </source>
</reference>
<gene>
    <name evidence="1" type="ORF">NCTC11009_01278</name>
</gene>
<dbReference type="Gene3D" id="3.40.50.620">
    <property type="entry name" value="HUPs"/>
    <property type="match status" value="1"/>
</dbReference>
<name>A0A2X1UUG7_9BURK</name>
<protein>
    <recommendedName>
        <fullName evidence="3">Phosphoadenosine phosphosulphate reductase domain-containing protein</fullName>
    </recommendedName>
</protein>
<proteinExistence type="predicted"/>
<dbReference type="Proteomes" id="UP000250242">
    <property type="component" value="Unassembled WGS sequence"/>
</dbReference>
<dbReference type="AlphaFoldDB" id="A0A2X1UUG7"/>
<sequence>MSKVRIVCWFSCGAASAVATKLTINQFKDDENYEVVVVRNIVKEEHPDKDRFAKDCERWFGQEIINTINEKYDGSIYKVFEKRRYIGSHRGAPCTLLLKKEVRESFQSPNDIHVFGFTVDEEHRLERLQDNNNWLKTLDILISRKLTHADCLGILKKAGIELPVMYKLGYKNNNCIGCIKGGAGYWNKIRKDFPEVFDHMAKLSRNINAKFLKVKGEYIFLDELPEGSGRYKEEDEVQCGIFCESEYRRLKESERTECD</sequence>
<organism evidence="1 2">
    <name type="scientific">Oligella urethralis</name>
    <dbReference type="NCBI Taxonomy" id="90245"/>
    <lineage>
        <taxon>Bacteria</taxon>
        <taxon>Pseudomonadati</taxon>
        <taxon>Pseudomonadota</taxon>
        <taxon>Betaproteobacteria</taxon>
        <taxon>Burkholderiales</taxon>
        <taxon>Alcaligenaceae</taxon>
        <taxon>Oligella</taxon>
    </lineage>
</organism>
<evidence type="ECO:0000313" key="2">
    <source>
        <dbReference type="Proteomes" id="UP000250242"/>
    </source>
</evidence>
<dbReference type="EMBL" id="UATH01000001">
    <property type="protein sequence ID" value="SPY08061.1"/>
    <property type="molecule type" value="Genomic_DNA"/>
</dbReference>
<evidence type="ECO:0000313" key="1">
    <source>
        <dbReference type="EMBL" id="SPY08061.1"/>
    </source>
</evidence>
<evidence type="ECO:0008006" key="3">
    <source>
        <dbReference type="Google" id="ProtNLM"/>
    </source>
</evidence>
<dbReference type="RefSeq" id="WP_113062533.1">
    <property type="nucleotide sequence ID" value="NZ_UATH01000001.1"/>
</dbReference>